<comment type="caution">
    <text evidence="2">The sequence shown here is derived from an EMBL/GenBank/DDBJ whole genome shotgun (WGS) entry which is preliminary data.</text>
</comment>
<protein>
    <submittedName>
        <fullName evidence="2">Uncharacterized protein</fullName>
    </submittedName>
</protein>
<accession>A0A426YTU4</accession>
<evidence type="ECO:0000313" key="2">
    <source>
        <dbReference type="EMBL" id="RRT55138.1"/>
    </source>
</evidence>
<dbReference type="Proteomes" id="UP000287651">
    <property type="component" value="Unassembled WGS sequence"/>
</dbReference>
<evidence type="ECO:0000313" key="3">
    <source>
        <dbReference type="Proteomes" id="UP000287651"/>
    </source>
</evidence>
<sequence length="181" mass="19427">MVPSAQTLTRFPLPGTPPPADKSDRGKAKETLGLRSKGGSPAVYRGGAERYGGRIGRRRGTGWRVGRRSASISNGADRQKPNRTFRPGSVHRGGSWSSPAALTISSNTLTARVGHSGTAKMVWNFPPTPKQLAATAGVFGLGVVLIAVGSNLSYANIAPQQARAEARRQFFKEYLRKKFDH</sequence>
<gene>
    <name evidence="2" type="ORF">B296_00048668</name>
</gene>
<evidence type="ECO:0000256" key="1">
    <source>
        <dbReference type="SAM" id="MobiDB-lite"/>
    </source>
</evidence>
<organism evidence="2 3">
    <name type="scientific">Ensete ventricosum</name>
    <name type="common">Abyssinian banana</name>
    <name type="synonym">Musa ensete</name>
    <dbReference type="NCBI Taxonomy" id="4639"/>
    <lineage>
        <taxon>Eukaryota</taxon>
        <taxon>Viridiplantae</taxon>
        <taxon>Streptophyta</taxon>
        <taxon>Embryophyta</taxon>
        <taxon>Tracheophyta</taxon>
        <taxon>Spermatophyta</taxon>
        <taxon>Magnoliopsida</taxon>
        <taxon>Liliopsida</taxon>
        <taxon>Zingiberales</taxon>
        <taxon>Musaceae</taxon>
        <taxon>Ensete</taxon>
    </lineage>
</organism>
<dbReference type="EMBL" id="AMZH03010231">
    <property type="protein sequence ID" value="RRT55138.1"/>
    <property type="molecule type" value="Genomic_DNA"/>
</dbReference>
<proteinExistence type="predicted"/>
<feature type="region of interest" description="Disordered" evidence="1">
    <location>
        <begin position="67"/>
        <end position="97"/>
    </location>
</feature>
<name>A0A426YTU4_ENSVE</name>
<reference evidence="2 3" key="1">
    <citation type="journal article" date="2014" name="Agronomy (Basel)">
        <title>A Draft Genome Sequence for Ensete ventricosum, the Drought-Tolerant Tree Against Hunger.</title>
        <authorList>
            <person name="Harrison J."/>
            <person name="Moore K.A."/>
            <person name="Paszkiewicz K."/>
            <person name="Jones T."/>
            <person name="Grant M."/>
            <person name="Ambacheew D."/>
            <person name="Muzemil S."/>
            <person name="Studholme D.J."/>
        </authorList>
    </citation>
    <scope>NUCLEOTIDE SEQUENCE [LARGE SCALE GENOMIC DNA]</scope>
</reference>
<dbReference type="AlphaFoldDB" id="A0A426YTU4"/>
<feature type="region of interest" description="Disordered" evidence="1">
    <location>
        <begin position="1"/>
        <end position="47"/>
    </location>
</feature>
<feature type="compositionally biased region" description="Basic and acidic residues" evidence="1">
    <location>
        <begin position="21"/>
        <end position="32"/>
    </location>
</feature>